<protein>
    <recommendedName>
        <fullName evidence="5">Galactose-1-phosphate uridylyltransferase</fullName>
    </recommendedName>
</protein>
<dbReference type="Pfam" id="PF16285">
    <property type="entry name" value="DUF4931_N"/>
    <property type="match status" value="1"/>
</dbReference>
<accession>A0A1M4WK80</accession>
<dbReference type="Proteomes" id="UP000184404">
    <property type="component" value="Unassembled WGS sequence"/>
</dbReference>
<dbReference type="AlphaFoldDB" id="A0A1M4WK80"/>
<name>A0A1M4WK80_9FIRM</name>
<dbReference type="Gene3D" id="3.30.428.10">
    <property type="entry name" value="HIT-like"/>
    <property type="match status" value="1"/>
</dbReference>
<dbReference type="STRING" id="1123243.SAMN02745190_01257"/>
<evidence type="ECO:0000259" key="2">
    <source>
        <dbReference type="Pfam" id="PF20956"/>
    </source>
</evidence>
<feature type="domain" description="DUF4931" evidence="1">
    <location>
        <begin position="8"/>
        <end position="131"/>
    </location>
</feature>
<dbReference type="Pfam" id="PF20956">
    <property type="entry name" value="DUF4931_C"/>
    <property type="match status" value="1"/>
</dbReference>
<dbReference type="SUPFAM" id="SSF54197">
    <property type="entry name" value="HIT-like"/>
    <property type="match status" value="1"/>
</dbReference>
<keyword evidence="4" id="KW-1185">Reference proteome</keyword>
<dbReference type="OrthoDB" id="1803128at2"/>
<feature type="domain" description="DUF4931" evidence="2">
    <location>
        <begin position="137"/>
        <end position="248"/>
    </location>
</feature>
<evidence type="ECO:0000259" key="1">
    <source>
        <dbReference type="Pfam" id="PF16285"/>
    </source>
</evidence>
<dbReference type="InterPro" id="IPR046322">
    <property type="entry name" value="DUF4931"/>
</dbReference>
<sequence>MTINIARFNVSIGKNKPENIIHTENSCPFCSPDTLTDIIETEDSMIFLRNKYNVIEDADQFVLVEADRCGIDMPDYSKEHMRRLIDFGLRQWQKLEDSGLYEHVVFFKNHGHFSGGTMRHPHMQIVGFHHIDSSLMIEPESFEGITIAEKDGVLLNASTHPRLGFGEFNVISPKEPPDTFADYIQTTVGFITKRFKKSQDSYNIFFYHFDDKVAAKLMPRYPTSPFYVGYNIRLMSTNFEDVCEALRKSIQE</sequence>
<proteinExistence type="predicted"/>
<gene>
    <name evidence="3" type="ORF">SAMN02745190_01257</name>
</gene>
<reference evidence="3 4" key="1">
    <citation type="submission" date="2016-11" db="EMBL/GenBank/DDBJ databases">
        <authorList>
            <person name="Jaros S."/>
            <person name="Januszkiewicz K."/>
            <person name="Wedrychowicz H."/>
        </authorList>
    </citation>
    <scope>NUCLEOTIDE SEQUENCE [LARGE SCALE GENOMIC DNA]</scope>
    <source>
        <strain evidence="3 4">DSM 10502</strain>
    </source>
</reference>
<dbReference type="InterPro" id="IPR036265">
    <property type="entry name" value="HIT-like_sf"/>
</dbReference>
<evidence type="ECO:0008006" key="5">
    <source>
        <dbReference type="Google" id="ProtNLM"/>
    </source>
</evidence>
<dbReference type="InterPro" id="IPR049285">
    <property type="entry name" value="DUF4931_C"/>
</dbReference>
<evidence type="ECO:0000313" key="3">
    <source>
        <dbReference type="EMBL" id="SHE81597.1"/>
    </source>
</evidence>
<dbReference type="RefSeq" id="WP_072935321.1">
    <property type="nucleotide sequence ID" value="NZ_FQUG01000004.1"/>
</dbReference>
<dbReference type="EMBL" id="FQUG01000004">
    <property type="protein sequence ID" value="SHE81597.1"/>
    <property type="molecule type" value="Genomic_DNA"/>
</dbReference>
<organism evidence="3 4">
    <name type="scientific">Schwartzia succinivorans DSM 10502</name>
    <dbReference type="NCBI Taxonomy" id="1123243"/>
    <lineage>
        <taxon>Bacteria</taxon>
        <taxon>Bacillati</taxon>
        <taxon>Bacillota</taxon>
        <taxon>Negativicutes</taxon>
        <taxon>Selenomonadales</taxon>
        <taxon>Selenomonadaceae</taxon>
        <taxon>Schwartzia</taxon>
    </lineage>
</organism>
<evidence type="ECO:0000313" key="4">
    <source>
        <dbReference type="Proteomes" id="UP000184404"/>
    </source>
</evidence>